<dbReference type="Pfam" id="PF12849">
    <property type="entry name" value="PBP_like_2"/>
    <property type="match status" value="1"/>
</dbReference>
<dbReference type="CDD" id="cd07185">
    <property type="entry name" value="OmpA_C-like"/>
    <property type="match status" value="1"/>
</dbReference>
<keyword evidence="2" id="KW-0472">Membrane</keyword>
<feature type="chain" id="PRO_5047308628" evidence="3">
    <location>
        <begin position="26"/>
        <end position="791"/>
    </location>
</feature>
<feature type="signal peptide" evidence="3">
    <location>
        <begin position="1"/>
        <end position="25"/>
    </location>
</feature>
<proteinExistence type="predicted"/>
<evidence type="ECO:0000256" key="2">
    <source>
        <dbReference type="PROSITE-ProRule" id="PRU00473"/>
    </source>
</evidence>
<dbReference type="SUPFAM" id="SSF53850">
    <property type="entry name" value="Periplasmic binding protein-like II"/>
    <property type="match status" value="2"/>
</dbReference>
<gene>
    <name evidence="5" type="ORF">HJ526_12240</name>
</gene>
<feature type="domain" description="OmpA-like" evidence="4">
    <location>
        <begin position="675"/>
        <end position="791"/>
    </location>
</feature>
<dbReference type="InterPro" id="IPR036737">
    <property type="entry name" value="OmpA-like_sf"/>
</dbReference>
<comment type="caution">
    <text evidence="5">The sequence shown here is derived from an EMBL/GenBank/DDBJ whole genome shotgun (WGS) entry which is preliminary data.</text>
</comment>
<evidence type="ECO:0000313" key="5">
    <source>
        <dbReference type="EMBL" id="NVO28195.1"/>
    </source>
</evidence>
<dbReference type="Gene3D" id="3.40.190.10">
    <property type="entry name" value="Periplasmic binding protein-like II"/>
    <property type="match status" value="4"/>
</dbReference>
<dbReference type="InterPro" id="IPR050811">
    <property type="entry name" value="Phosphate_ABC_transporter"/>
</dbReference>
<evidence type="ECO:0000256" key="1">
    <source>
        <dbReference type="ARBA" id="ARBA00022729"/>
    </source>
</evidence>
<sequence length="791" mass="85621">MFKTISSGFAYSVAFALMTSTSAVAQDSLTFATSQPYGLISGSELPDGGVGTLVFKHIMDKAGLNAAVEFAPSWTDAEEGARKADYAGTFPFYYTLARSLSFRYSDAVLAVGERLYANDVRLSSIDDLAGKDVCYPEGYDLATSLQLRVDAGDFSRVFAPDMNACFQKLANKEVFAVLADQSEAGFVLNFADYDVAAVRESNFDLARRTLHLMIPFDYPNAADIITKFNTALTEARDSGELEQMLKDRIDVDLIPLSATDFRVKAGVDAVLKLHDGSRQKGRVLESAPGRYDVDTQYGPITYPRSIIADICPAEGCPGDAAPAVSAAPAANVAEQVAEAVAETVVETPAEPEVVASVAPTALRLQGSNTVGAQLAPALLEAWVAKEGAEMGAWALGEENERSVEVEGELPGGVKEITLAAHGSSTGFRAMIEGNADIAMASRRIKDEERNDLLTAGYEDPLADGEKGEVVVGLDGVAVIVHPDNQIRELTIEQLRAIFAGQITNWSQLGGEDLPIVVHSRDDKSGTYDTFESLVMNKLPIVGSAKLFESNANLSDAVRAEKGAIGFTGLSYVRNARALPLKVCDAVHSPTGFSVKTEEYPLSRRLYMYTNTKVDPVDVKSFTDYVVTEGQKQVEESGFVNLEVGTRKGWEAVDALANIQFMAHQNGPVVRDYVLTVRDMERLSTTFHFITGKSDLDARSLDDMGRLAEWMALPENAGRKLVFVGFADNRGGYEINLQISQQRAQAVADNFLAQSTVKPEIKVMAVGEDAPVACNDETGYDQNRRVEVWVSR</sequence>
<dbReference type="PANTHER" id="PTHR30570:SF1">
    <property type="entry name" value="PHOSPHATE-BINDING PROTEIN PSTS"/>
    <property type="match status" value="1"/>
</dbReference>
<keyword evidence="1 3" id="KW-0732">Signal</keyword>
<evidence type="ECO:0000256" key="3">
    <source>
        <dbReference type="SAM" id="SignalP"/>
    </source>
</evidence>
<keyword evidence="6" id="KW-1185">Reference proteome</keyword>
<organism evidence="5 6">
    <name type="scientific">Donghicola mangrovi</name>
    <dbReference type="NCBI Taxonomy" id="2729614"/>
    <lineage>
        <taxon>Bacteria</taxon>
        <taxon>Pseudomonadati</taxon>
        <taxon>Pseudomonadota</taxon>
        <taxon>Alphaproteobacteria</taxon>
        <taxon>Rhodobacterales</taxon>
        <taxon>Roseobacteraceae</taxon>
        <taxon>Donghicola</taxon>
    </lineage>
</organism>
<reference evidence="5 6" key="1">
    <citation type="submission" date="2020-04" db="EMBL/GenBank/DDBJ databases">
        <title>Donghicola sp., a member of the Rhodobacteraceae family isolated from mangrove forest in Thailand.</title>
        <authorList>
            <person name="Charoenyingcharoen P."/>
            <person name="Yukphan P."/>
        </authorList>
    </citation>
    <scope>NUCLEOTIDE SEQUENCE [LARGE SCALE GENOMIC DNA]</scope>
    <source>
        <strain evidence="5 6">C2-DW-16</strain>
    </source>
</reference>
<dbReference type="Gene3D" id="3.30.1330.60">
    <property type="entry name" value="OmpA-like domain"/>
    <property type="match status" value="1"/>
</dbReference>
<dbReference type="RefSeq" id="WP_176854868.1">
    <property type="nucleotide sequence ID" value="NZ_JABCJD010000006.1"/>
</dbReference>
<dbReference type="InterPro" id="IPR006665">
    <property type="entry name" value="OmpA-like"/>
</dbReference>
<protein>
    <submittedName>
        <fullName evidence="5">Transporter substrate-binding domain-containing protein</fullName>
    </submittedName>
</protein>
<dbReference type="EMBL" id="JABCJD010000006">
    <property type="protein sequence ID" value="NVO28195.1"/>
    <property type="molecule type" value="Genomic_DNA"/>
</dbReference>
<evidence type="ECO:0000259" key="4">
    <source>
        <dbReference type="PROSITE" id="PS51123"/>
    </source>
</evidence>
<dbReference type="Proteomes" id="UP000523601">
    <property type="component" value="Unassembled WGS sequence"/>
</dbReference>
<accession>A0ABX2PFE6</accession>
<dbReference type="SUPFAM" id="SSF103088">
    <property type="entry name" value="OmpA-like"/>
    <property type="match status" value="1"/>
</dbReference>
<dbReference type="PROSITE" id="PS51123">
    <property type="entry name" value="OMPA_2"/>
    <property type="match status" value="1"/>
</dbReference>
<evidence type="ECO:0000313" key="6">
    <source>
        <dbReference type="Proteomes" id="UP000523601"/>
    </source>
</evidence>
<dbReference type="CDD" id="cd13653">
    <property type="entry name" value="PBP2_phosphate_like_1"/>
    <property type="match status" value="1"/>
</dbReference>
<dbReference type="InterPro" id="IPR024370">
    <property type="entry name" value="PBP_domain"/>
</dbReference>
<dbReference type="PANTHER" id="PTHR30570">
    <property type="entry name" value="PERIPLASMIC PHOSPHATE BINDING COMPONENT OF PHOSPHATE ABC TRANSPORTER"/>
    <property type="match status" value="1"/>
</dbReference>
<dbReference type="Pfam" id="PF00691">
    <property type="entry name" value="OmpA"/>
    <property type="match status" value="1"/>
</dbReference>
<name>A0ABX2PFE6_9RHOB</name>